<protein>
    <submittedName>
        <fullName evidence="2">Rad9-domain-containing protein</fullName>
    </submittedName>
</protein>
<dbReference type="Proteomes" id="UP000269721">
    <property type="component" value="Unassembled WGS sequence"/>
</dbReference>
<dbReference type="Gene3D" id="3.70.10.10">
    <property type="match status" value="1"/>
</dbReference>
<feature type="region of interest" description="Disordered" evidence="1">
    <location>
        <begin position="201"/>
        <end position="300"/>
    </location>
</feature>
<dbReference type="PANTHER" id="PTHR15237">
    <property type="entry name" value="DNA REPAIR PROTEIN RAD9"/>
    <property type="match status" value="1"/>
</dbReference>
<sequence>MNIFKSKAQLENVDDCKMKFMTPADADRLVIQLFCKYGAYAGVLKTHKLHFESCDPLHAIYAKGDCRHRWTVSPRVIHDWLNHFHQKLEEVVMKCGETWIQLTSFTESAGAADDEDVLANRNLQTELHIDVGDFDVYEVLNETSVTFNLKDLKTILSFANDIGQQVSAYFDQAGSPIIFSVHQGPDLYAADFVIATLQEAEVSASQQPTTSQRQTTERSRTSTARTVESARPTPAPSIRVPAPASPRAHRQDDDDDFEDFGKAPPRQDDDDNFEDFEPARPKPASVRGGPPDNAVSPRLSEPIAVHRRPVPGALLRFLMRLLPVTPISRFNPLLDSSQPAIKPPNYSSAAPSLLANAMATPRHAIPSPLNLTPSVAYPLHLPAPPSRTTPIPPPNFNIGLEFIDDEEVVDPTPPATKTYARPREAAPRREPMELDLDLDEDPEEEVVNPTPPTKRVRSYIRVRLPRCATALWRCITLAAVRF</sequence>
<dbReference type="GO" id="GO:0031573">
    <property type="term" value="P:mitotic intra-S DNA damage checkpoint signaling"/>
    <property type="evidence" value="ECO:0007669"/>
    <property type="project" value="TreeGrafter"/>
</dbReference>
<keyword evidence="3" id="KW-1185">Reference proteome</keyword>
<dbReference type="AlphaFoldDB" id="A0A4P9W9Z5"/>
<dbReference type="GO" id="GO:0006281">
    <property type="term" value="P:DNA repair"/>
    <property type="evidence" value="ECO:0007669"/>
    <property type="project" value="TreeGrafter"/>
</dbReference>
<feature type="compositionally biased region" description="Low complexity" evidence="1">
    <location>
        <begin position="221"/>
        <end position="231"/>
    </location>
</feature>
<dbReference type="GO" id="GO:0030896">
    <property type="term" value="C:checkpoint clamp complex"/>
    <property type="evidence" value="ECO:0007669"/>
    <property type="project" value="InterPro"/>
</dbReference>
<organism evidence="2 3">
    <name type="scientific">Blyttiomyces helicus</name>
    <dbReference type="NCBI Taxonomy" id="388810"/>
    <lineage>
        <taxon>Eukaryota</taxon>
        <taxon>Fungi</taxon>
        <taxon>Fungi incertae sedis</taxon>
        <taxon>Chytridiomycota</taxon>
        <taxon>Chytridiomycota incertae sedis</taxon>
        <taxon>Chytridiomycetes</taxon>
        <taxon>Chytridiomycetes incertae sedis</taxon>
        <taxon>Blyttiomyces</taxon>
    </lineage>
</organism>
<dbReference type="GO" id="GO:0000076">
    <property type="term" value="P:DNA replication checkpoint signaling"/>
    <property type="evidence" value="ECO:0007669"/>
    <property type="project" value="TreeGrafter"/>
</dbReference>
<evidence type="ECO:0000313" key="3">
    <source>
        <dbReference type="Proteomes" id="UP000269721"/>
    </source>
</evidence>
<gene>
    <name evidence="2" type="ORF">BDK51DRAFT_39271</name>
</gene>
<dbReference type="Pfam" id="PF04139">
    <property type="entry name" value="Rad9"/>
    <property type="match status" value="1"/>
</dbReference>
<proteinExistence type="predicted"/>
<dbReference type="PANTHER" id="PTHR15237:SF0">
    <property type="entry name" value="CELL CYCLE CHECKPOINT CONTROL PROTEIN"/>
    <property type="match status" value="1"/>
</dbReference>
<dbReference type="EMBL" id="KZ997034">
    <property type="protein sequence ID" value="RKO87968.1"/>
    <property type="molecule type" value="Genomic_DNA"/>
</dbReference>
<feature type="compositionally biased region" description="Low complexity" evidence="1">
    <location>
        <begin position="203"/>
        <end position="214"/>
    </location>
</feature>
<evidence type="ECO:0000256" key="1">
    <source>
        <dbReference type="SAM" id="MobiDB-lite"/>
    </source>
</evidence>
<dbReference type="GO" id="GO:0071479">
    <property type="term" value="P:cellular response to ionizing radiation"/>
    <property type="evidence" value="ECO:0007669"/>
    <property type="project" value="TreeGrafter"/>
</dbReference>
<reference evidence="3" key="1">
    <citation type="journal article" date="2018" name="Nat. Microbiol.">
        <title>Leveraging single-cell genomics to expand the fungal tree of life.</title>
        <authorList>
            <person name="Ahrendt S.R."/>
            <person name="Quandt C.A."/>
            <person name="Ciobanu D."/>
            <person name="Clum A."/>
            <person name="Salamov A."/>
            <person name="Andreopoulos B."/>
            <person name="Cheng J.F."/>
            <person name="Woyke T."/>
            <person name="Pelin A."/>
            <person name="Henrissat B."/>
            <person name="Reynolds N.K."/>
            <person name="Benny G.L."/>
            <person name="Smith M.E."/>
            <person name="James T.Y."/>
            <person name="Grigoriev I.V."/>
        </authorList>
    </citation>
    <scope>NUCLEOTIDE SEQUENCE [LARGE SCALE GENOMIC DNA]</scope>
</reference>
<evidence type="ECO:0000313" key="2">
    <source>
        <dbReference type="EMBL" id="RKO87968.1"/>
    </source>
</evidence>
<dbReference type="OrthoDB" id="60092at2759"/>
<dbReference type="InterPro" id="IPR007268">
    <property type="entry name" value="Rad9/Ddc1"/>
</dbReference>
<accession>A0A4P9W9Z5</accession>
<name>A0A4P9W9Z5_9FUNG</name>